<protein>
    <submittedName>
        <fullName evidence="2">Uncharacterized protein</fullName>
    </submittedName>
</protein>
<evidence type="ECO:0000256" key="1">
    <source>
        <dbReference type="SAM" id="Phobius"/>
    </source>
</evidence>
<feature type="transmembrane region" description="Helical" evidence="1">
    <location>
        <begin position="7"/>
        <end position="28"/>
    </location>
</feature>
<gene>
    <name evidence="2" type="ORF">CLV55_10870</name>
</gene>
<dbReference type="AlphaFoldDB" id="A0A328YDX8"/>
<keyword evidence="1" id="KW-0812">Transmembrane</keyword>
<name>A0A328YDX8_9FLAO</name>
<dbReference type="RefSeq" id="WP_146739557.1">
    <property type="nucleotide sequence ID" value="NZ_QLSZ01000008.1"/>
</dbReference>
<evidence type="ECO:0000313" key="3">
    <source>
        <dbReference type="Proteomes" id="UP000248840"/>
    </source>
</evidence>
<evidence type="ECO:0000313" key="2">
    <source>
        <dbReference type="EMBL" id="RAR71333.1"/>
    </source>
</evidence>
<accession>A0A328YDX8</accession>
<organism evidence="2 3">
    <name type="scientific">Flavobacterium aciduliphilum</name>
    <dbReference type="NCBI Taxonomy" id="1101402"/>
    <lineage>
        <taxon>Bacteria</taxon>
        <taxon>Pseudomonadati</taxon>
        <taxon>Bacteroidota</taxon>
        <taxon>Flavobacteriia</taxon>
        <taxon>Flavobacteriales</taxon>
        <taxon>Flavobacteriaceae</taxon>
        <taxon>Flavobacterium</taxon>
    </lineage>
</organism>
<dbReference type="Proteomes" id="UP000248840">
    <property type="component" value="Unassembled WGS sequence"/>
</dbReference>
<keyword evidence="1" id="KW-1133">Transmembrane helix</keyword>
<dbReference type="EMBL" id="QLSZ01000008">
    <property type="protein sequence ID" value="RAR71333.1"/>
    <property type="molecule type" value="Genomic_DNA"/>
</dbReference>
<feature type="transmembrane region" description="Helical" evidence="1">
    <location>
        <begin position="40"/>
        <end position="63"/>
    </location>
</feature>
<feature type="transmembrane region" description="Helical" evidence="1">
    <location>
        <begin position="75"/>
        <end position="94"/>
    </location>
</feature>
<proteinExistence type="predicted"/>
<reference evidence="2 3" key="1">
    <citation type="submission" date="2018-06" db="EMBL/GenBank/DDBJ databases">
        <title>Genomic Encyclopedia of Archaeal and Bacterial Type Strains, Phase II (KMG-II): from individual species to whole genera.</title>
        <authorList>
            <person name="Goeker M."/>
        </authorList>
    </citation>
    <scope>NUCLEOTIDE SEQUENCE [LARGE SCALE GENOMIC DNA]</scope>
    <source>
        <strain evidence="2 3">DSM 25663</strain>
    </source>
</reference>
<feature type="transmembrane region" description="Helical" evidence="1">
    <location>
        <begin position="106"/>
        <end position="127"/>
    </location>
</feature>
<dbReference type="OrthoDB" id="1375605at2"/>
<sequence>MSTKYRPILETFVLSLLVFVLHELFFLSSNNQTISINFRYAVSTLYLFFFSCSITIILILTRMSEKNIDSVGQTFLLLTSIKMVLAYGLLYPILQDQKQILSPEKINFFITFALFLTIETIIAIRILNKKH</sequence>
<keyword evidence="1" id="KW-0472">Membrane</keyword>
<keyword evidence="3" id="KW-1185">Reference proteome</keyword>
<comment type="caution">
    <text evidence="2">The sequence shown here is derived from an EMBL/GenBank/DDBJ whole genome shotgun (WGS) entry which is preliminary data.</text>
</comment>